<evidence type="ECO:0000256" key="3">
    <source>
        <dbReference type="ARBA" id="ARBA00011738"/>
    </source>
</evidence>
<comment type="similarity">
    <text evidence="2">Belongs to the methyltransferase superfamily.</text>
</comment>
<sequence length="290" mass="33385">MILYDDKGLEIFDKITYDKDYYLTNAEIEVLQNNSDELVEKYVKDGDVLVELGAGAMRKTKYILDAITKAGRKITYYAVDLAEASLRQSLEPLAATYPSIKFVGLWGTYHDSLSWIQKNQHNARKLFLWLGSSIGNLTRKEGADFLLNVRNTAMRDGDLFLCGIDKRNSFETVSLAYNDRSGLTRDFAMNGLVNINNIFKYTVFDPSNFMYVSIYNEADGRHEAYYESTKDQTVEFKEEKVSVHLKKGELINFEYSYKYSSDEVDKLVESSHLKIIAKWSSNKELYDCHL</sequence>
<name>A0AAD5UDA7_9FUNG</name>
<dbReference type="EC" id="2.1.1.261" evidence="7"/>
<dbReference type="InterPro" id="IPR019257">
    <property type="entry name" value="MeTrfase_dom"/>
</dbReference>
<dbReference type="AlphaFoldDB" id="A0AAD5UDA7"/>
<comment type="pathway">
    <text evidence="1">Alkaloid biosynthesis; ergot alkaloid biosynthesis.</text>
</comment>
<evidence type="ECO:0000313" key="10">
    <source>
        <dbReference type="EMBL" id="KAJ3254898.1"/>
    </source>
</evidence>
<evidence type="ECO:0000313" key="11">
    <source>
        <dbReference type="Proteomes" id="UP001210925"/>
    </source>
</evidence>
<dbReference type="InterPro" id="IPR017804">
    <property type="entry name" value="MeTrfase_EgtD-like"/>
</dbReference>
<dbReference type="InterPro" id="IPR029063">
    <property type="entry name" value="SAM-dependent_MTases_sf"/>
</dbReference>
<dbReference type="NCBIfam" id="TIGR03439">
    <property type="entry name" value="methyl_EasF"/>
    <property type="match status" value="1"/>
</dbReference>
<dbReference type="PANTHER" id="PTHR43397">
    <property type="entry name" value="ERGOTHIONEINE BIOSYNTHESIS PROTEIN 1"/>
    <property type="match status" value="1"/>
</dbReference>
<comment type="subunit">
    <text evidence="3">Homodimer.</text>
</comment>
<keyword evidence="6" id="KW-0808">Transferase</keyword>
<dbReference type="GO" id="GO:0008168">
    <property type="term" value="F:methyltransferase activity"/>
    <property type="evidence" value="ECO:0007669"/>
    <property type="project" value="UniProtKB-KW"/>
</dbReference>
<evidence type="ECO:0000256" key="7">
    <source>
        <dbReference type="ARBA" id="ARBA00039094"/>
    </source>
</evidence>
<evidence type="ECO:0000256" key="4">
    <source>
        <dbReference type="ARBA" id="ARBA00022589"/>
    </source>
</evidence>
<dbReference type="GO" id="GO:0009820">
    <property type="term" value="P:alkaloid metabolic process"/>
    <property type="evidence" value="ECO:0007669"/>
    <property type="project" value="UniProtKB-KW"/>
</dbReference>
<dbReference type="PIRSF" id="PIRSF018005">
    <property type="entry name" value="UCP018005"/>
    <property type="match status" value="1"/>
</dbReference>
<feature type="domain" description="Histidine-specific methyltransferase SAM-dependent" evidence="9">
    <location>
        <begin position="2"/>
        <end position="290"/>
    </location>
</feature>
<evidence type="ECO:0000256" key="5">
    <source>
        <dbReference type="ARBA" id="ARBA00022603"/>
    </source>
</evidence>
<protein>
    <recommendedName>
        <fullName evidence="7">4-dimethylallyltryptophan N-methyltransferase</fullName>
        <ecNumber evidence="7">2.1.1.261</ecNumber>
    </recommendedName>
</protein>
<evidence type="ECO:0000259" key="9">
    <source>
        <dbReference type="Pfam" id="PF10017"/>
    </source>
</evidence>
<dbReference type="GO" id="GO:0032259">
    <property type="term" value="P:methylation"/>
    <property type="evidence" value="ECO:0007669"/>
    <property type="project" value="UniProtKB-KW"/>
</dbReference>
<comment type="caution">
    <text evidence="10">The sequence shown here is derived from an EMBL/GenBank/DDBJ whole genome shotgun (WGS) entry which is preliminary data.</text>
</comment>
<dbReference type="Pfam" id="PF10017">
    <property type="entry name" value="Methyltransf_33"/>
    <property type="match status" value="1"/>
</dbReference>
<gene>
    <name evidence="10" type="ORF">HK103_006794</name>
</gene>
<dbReference type="Gene3D" id="3.40.50.150">
    <property type="entry name" value="Vaccinia Virus protein VP39"/>
    <property type="match status" value="1"/>
</dbReference>
<organism evidence="10 11">
    <name type="scientific">Boothiomyces macroporosus</name>
    <dbReference type="NCBI Taxonomy" id="261099"/>
    <lineage>
        <taxon>Eukaryota</taxon>
        <taxon>Fungi</taxon>
        <taxon>Fungi incertae sedis</taxon>
        <taxon>Chytridiomycota</taxon>
        <taxon>Chytridiomycota incertae sedis</taxon>
        <taxon>Chytridiomycetes</taxon>
        <taxon>Rhizophydiales</taxon>
        <taxon>Terramycetaceae</taxon>
        <taxon>Boothiomyces</taxon>
    </lineage>
</organism>
<keyword evidence="11" id="KW-1185">Reference proteome</keyword>
<keyword evidence="4" id="KW-0017">Alkaloid metabolism</keyword>
<comment type="catalytic activity">
    <reaction evidence="8">
        <text>4-(3-methylbut-2-enyl)-L-tryptophan + S-adenosyl-L-methionine = 4-(3-methylbut-2-enyl)-L-abrine + S-adenosyl-L-homocysteine + H(+)</text>
        <dbReference type="Rhea" id="RHEA:34435"/>
        <dbReference type="ChEBI" id="CHEBI:15378"/>
        <dbReference type="ChEBI" id="CHEBI:57856"/>
        <dbReference type="ChEBI" id="CHEBI:58209"/>
        <dbReference type="ChEBI" id="CHEBI:59789"/>
        <dbReference type="ChEBI" id="CHEBI:67248"/>
        <dbReference type="EC" id="2.1.1.261"/>
    </reaction>
</comment>
<dbReference type="Proteomes" id="UP001210925">
    <property type="component" value="Unassembled WGS sequence"/>
</dbReference>
<accession>A0AAD5UDA7</accession>
<reference evidence="10" key="1">
    <citation type="submission" date="2020-05" db="EMBL/GenBank/DDBJ databases">
        <title>Phylogenomic resolution of chytrid fungi.</title>
        <authorList>
            <person name="Stajich J.E."/>
            <person name="Amses K."/>
            <person name="Simmons R."/>
            <person name="Seto K."/>
            <person name="Myers J."/>
            <person name="Bonds A."/>
            <person name="Quandt C.A."/>
            <person name="Barry K."/>
            <person name="Liu P."/>
            <person name="Grigoriev I."/>
            <person name="Longcore J.E."/>
            <person name="James T.Y."/>
        </authorList>
    </citation>
    <scope>NUCLEOTIDE SEQUENCE</scope>
    <source>
        <strain evidence="10">PLAUS21</strain>
    </source>
</reference>
<proteinExistence type="inferred from homology"/>
<evidence type="ECO:0000256" key="6">
    <source>
        <dbReference type="ARBA" id="ARBA00022679"/>
    </source>
</evidence>
<dbReference type="PANTHER" id="PTHR43397:SF1">
    <property type="entry name" value="ERGOTHIONEINE BIOSYNTHESIS PROTEIN 1"/>
    <property type="match status" value="1"/>
</dbReference>
<dbReference type="InterPro" id="IPR051128">
    <property type="entry name" value="EgtD_Methyltrsf_superfamily"/>
</dbReference>
<evidence type="ECO:0000256" key="2">
    <source>
        <dbReference type="ARBA" id="ARBA00008361"/>
    </source>
</evidence>
<dbReference type="EMBL" id="JADGKB010000076">
    <property type="protein sequence ID" value="KAJ3254898.1"/>
    <property type="molecule type" value="Genomic_DNA"/>
</dbReference>
<dbReference type="InterPro" id="IPR017805">
    <property type="entry name" value="SAM_MeTrfase_EasF-type_put"/>
</dbReference>
<evidence type="ECO:0000256" key="1">
    <source>
        <dbReference type="ARBA" id="ARBA00005107"/>
    </source>
</evidence>
<keyword evidence="5" id="KW-0489">Methyltransferase</keyword>
<evidence type="ECO:0000256" key="8">
    <source>
        <dbReference type="ARBA" id="ARBA00049425"/>
    </source>
</evidence>